<dbReference type="Proteomes" id="UP000031599">
    <property type="component" value="Unassembled WGS sequence"/>
</dbReference>
<comment type="subcellular location">
    <subcellularLocation>
        <location evidence="1">Membrane</location>
        <topology evidence="1">Multi-pass membrane protein</topology>
    </subcellularLocation>
</comment>
<organism evidence="7 8">
    <name type="scientific">Enhygromyxa salina</name>
    <dbReference type="NCBI Taxonomy" id="215803"/>
    <lineage>
        <taxon>Bacteria</taxon>
        <taxon>Pseudomonadati</taxon>
        <taxon>Myxococcota</taxon>
        <taxon>Polyangia</taxon>
        <taxon>Nannocystales</taxon>
        <taxon>Nannocystaceae</taxon>
        <taxon>Enhygromyxa</taxon>
    </lineage>
</organism>
<dbReference type="GO" id="GO:0016020">
    <property type="term" value="C:membrane"/>
    <property type="evidence" value="ECO:0007669"/>
    <property type="project" value="UniProtKB-SubCell"/>
</dbReference>
<evidence type="ECO:0000256" key="3">
    <source>
        <dbReference type="ARBA" id="ARBA00022692"/>
    </source>
</evidence>
<evidence type="ECO:0000256" key="1">
    <source>
        <dbReference type="ARBA" id="ARBA00004141"/>
    </source>
</evidence>
<protein>
    <submittedName>
        <fullName evidence="7">1,4-dihydroxy-2-naphthoate polyprenyltransferase</fullName>
    </submittedName>
</protein>
<dbReference type="Gene3D" id="1.20.120.1780">
    <property type="entry name" value="UbiA prenyltransferase"/>
    <property type="match status" value="1"/>
</dbReference>
<gene>
    <name evidence="7" type="ORF">DB30_07202</name>
</gene>
<evidence type="ECO:0000313" key="8">
    <source>
        <dbReference type="Proteomes" id="UP000031599"/>
    </source>
</evidence>
<evidence type="ECO:0000256" key="2">
    <source>
        <dbReference type="ARBA" id="ARBA00022475"/>
    </source>
</evidence>
<dbReference type="EMBL" id="JMCC02000008">
    <property type="protein sequence ID" value="KIG18866.1"/>
    <property type="molecule type" value="Genomic_DNA"/>
</dbReference>
<sequence length="282" mass="30150">MPPALKILLDVASFRLRRLEMANIAGALAIAIACHLSWPEVGYRGAFAFLLNLLVYLNNDWYDLDDDLAAAGKDQTKNAYLATHLRAGLTAQLGLVVVLIAMALWWGGGLLLALAAGGGVCWAYSAGLKRLPGLDVLAMIAWGVAMPLVGLAPGHPEGWLLLGQLGLFSGVFESIQVMRDHDTDKSAGVRTTAVVLGRPRAHLLARALMLAAGLYAGVCFSWWIAALPLLAALIPLRLAPTQPDQAGRDQARAIDRYWNQVRITLGLAMLAEAAFVYFGGGQ</sequence>
<keyword evidence="3 6" id="KW-0812">Transmembrane</keyword>
<dbReference type="PROSITE" id="PS51257">
    <property type="entry name" value="PROKAR_LIPOPROTEIN"/>
    <property type="match status" value="1"/>
</dbReference>
<keyword evidence="7" id="KW-0808">Transferase</keyword>
<evidence type="ECO:0000256" key="4">
    <source>
        <dbReference type="ARBA" id="ARBA00022989"/>
    </source>
</evidence>
<feature type="transmembrane region" description="Helical" evidence="6">
    <location>
        <begin position="261"/>
        <end position="280"/>
    </location>
</feature>
<evidence type="ECO:0000256" key="6">
    <source>
        <dbReference type="SAM" id="Phobius"/>
    </source>
</evidence>
<dbReference type="InterPro" id="IPR044878">
    <property type="entry name" value="UbiA_sf"/>
</dbReference>
<name>A0A0C2D6Q7_9BACT</name>
<reference evidence="7 8" key="1">
    <citation type="submission" date="2014-12" db="EMBL/GenBank/DDBJ databases">
        <title>Genome assembly of Enhygromyxa salina DSM 15201.</title>
        <authorList>
            <person name="Sharma G."/>
            <person name="Subramanian S."/>
        </authorList>
    </citation>
    <scope>NUCLEOTIDE SEQUENCE [LARGE SCALE GENOMIC DNA]</scope>
    <source>
        <strain evidence="7 8">DSM 15201</strain>
    </source>
</reference>
<proteinExistence type="predicted"/>
<dbReference type="Gene3D" id="1.10.357.140">
    <property type="entry name" value="UbiA prenyltransferase"/>
    <property type="match status" value="1"/>
</dbReference>
<keyword evidence="5 6" id="KW-0472">Membrane</keyword>
<dbReference type="AlphaFoldDB" id="A0A0C2D6Q7"/>
<dbReference type="GO" id="GO:0016765">
    <property type="term" value="F:transferase activity, transferring alkyl or aryl (other than methyl) groups"/>
    <property type="evidence" value="ECO:0007669"/>
    <property type="project" value="InterPro"/>
</dbReference>
<dbReference type="RefSeq" id="WP_146657995.1">
    <property type="nucleotide sequence ID" value="NZ_JMCC02000008.1"/>
</dbReference>
<feature type="transmembrane region" description="Helical" evidence="6">
    <location>
        <begin position="21"/>
        <end position="38"/>
    </location>
</feature>
<dbReference type="Pfam" id="PF01040">
    <property type="entry name" value="UbiA"/>
    <property type="match status" value="1"/>
</dbReference>
<evidence type="ECO:0000256" key="5">
    <source>
        <dbReference type="ARBA" id="ARBA00023136"/>
    </source>
</evidence>
<evidence type="ECO:0000313" key="7">
    <source>
        <dbReference type="EMBL" id="KIG18866.1"/>
    </source>
</evidence>
<feature type="transmembrane region" description="Helical" evidence="6">
    <location>
        <begin position="93"/>
        <end position="122"/>
    </location>
</feature>
<comment type="caution">
    <text evidence="7">The sequence shown here is derived from an EMBL/GenBank/DDBJ whole genome shotgun (WGS) entry which is preliminary data.</text>
</comment>
<accession>A0A0C2D6Q7</accession>
<dbReference type="InterPro" id="IPR000537">
    <property type="entry name" value="UbiA_prenyltransferase"/>
</dbReference>
<feature type="transmembrane region" description="Helical" evidence="6">
    <location>
        <begin position="208"/>
        <end position="234"/>
    </location>
</feature>
<feature type="transmembrane region" description="Helical" evidence="6">
    <location>
        <begin position="134"/>
        <end position="152"/>
    </location>
</feature>
<keyword evidence="2" id="KW-1003">Cell membrane</keyword>
<keyword evidence="4 6" id="KW-1133">Transmembrane helix</keyword>